<dbReference type="InterPro" id="IPR009197">
    <property type="entry name" value="MlrC"/>
</dbReference>
<evidence type="ECO:0000259" key="3">
    <source>
        <dbReference type="Pfam" id="PF07364"/>
    </source>
</evidence>
<dbReference type="RefSeq" id="WP_146055911.1">
    <property type="nucleotide sequence ID" value="NZ_PQFZ01000006.1"/>
</dbReference>
<evidence type="ECO:0000256" key="1">
    <source>
        <dbReference type="PIRNR" id="PIRNR012702"/>
    </source>
</evidence>
<dbReference type="InterPro" id="IPR010799">
    <property type="entry name" value="MlrC_C"/>
</dbReference>
<dbReference type="Proteomes" id="UP000236919">
    <property type="component" value="Unassembled WGS sequence"/>
</dbReference>
<sequence>MPRLAVARFSHEGNSFSPVMTGLNEFRREWYQGQEAEAVYRGTTTEGGGAVAFLDAHPEWRGTFLRMTGATPAGPVTREAYDTIIDEIVADLTQGEWDAVFLSLHGAMVVEGMDLADYEIVRRVREAIGPEMPFGVSFDLHANLDTRIADLVTFAAGFKEHPHIDMKETAERVLDVLDRTVKGEVRPVGHIAKLDAILPSINMRTAEGPMAELEAFARGLEFDPRILDASPFGGFSYGDTVVAGAGALVYADGDRELAKRAAERIVEETRKRLDRFYIALPDAAAGIAQALRLGPEAQPVAVIDSGDNPLSGGIGDTPEMLRALLDAAPQVPTVFAFFADPALVERCVAAGEGAAISGTLGGRISSDFGSPVPFSGTVLKLTDGHYANSGPMMRGLPMSLGPTAVIGIGQIRVIVTTACGSAHDPAFYTLHGVDFAQVALLCAKAKNHFRAAFTAICPTMIDIDAPGPAALDINRFPFRLAPPTLYPLRIREAS</sequence>
<comment type="function">
    <text evidence="1">Involved in peptidolytic degradation of cyclic heptapeptide hepatotoxin microcystin (MC).</text>
</comment>
<dbReference type="PIRSF" id="PIRSF012702">
    <property type="entry name" value="UCP012702"/>
    <property type="match status" value="1"/>
</dbReference>
<dbReference type="InterPro" id="IPR015995">
    <property type="entry name" value="MlrC_N"/>
</dbReference>
<dbReference type="GO" id="GO:0006508">
    <property type="term" value="P:proteolysis"/>
    <property type="evidence" value="ECO:0007669"/>
    <property type="project" value="UniProtKB-KW"/>
</dbReference>
<feature type="domain" description="Microcystin LR degradation protein MlrC N-terminal" evidence="3">
    <location>
        <begin position="3"/>
        <end position="291"/>
    </location>
</feature>
<dbReference type="GO" id="GO:0046872">
    <property type="term" value="F:metal ion binding"/>
    <property type="evidence" value="ECO:0007669"/>
    <property type="project" value="UniProtKB-KW"/>
</dbReference>
<keyword evidence="1" id="KW-0378">Hydrolase</keyword>
<keyword evidence="1" id="KW-0482">Metalloprotease</keyword>
<keyword evidence="5" id="KW-1185">Reference proteome</keyword>
<name>A0A2S4MAZ9_9HYPH</name>
<gene>
    <name evidence="4" type="ORF">CYD53_106214</name>
</gene>
<dbReference type="AlphaFoldDB" id="A0A2S4MAZ9"/>
<dbReference type="GO" id="GO:0008237">
    <property type="term" value="F:metallopeptidase activity"/>
    <property type="evidence" value="ECO:0007669"/>
    <property type="project" value="UniProtKB-KW"/>
</dbReference>
<evidence type="ECO:0000313" key="4">
    <source>
        <dbReference type="EMBL" id="POR51930.1"/>
    </source>
</evidence>
<dbReference type="Pfam" id="PF07171">
    <property type="entry name" value="MlrC_C"/>
    <property type="match status" value="1"/>
</dbReference>
<evidence type="ECO:0000313" key="5">
    <source>
        <dbReference type="Proteomes" id="UP000236919"/>
    </source>
</evidence>
<accession>A0A2S4MAZ9</accession>
<feature type="domain" description="Microcystin LR degradation protein MlrC C-terminal" evidence="2">
    <location>
        <begin position="302"/>
        <end position="479"/>
    </location>
</feature>
<dbReference type="Pfam" id="PF07364">
    <property type="entry name" value="DUF1485"/>
    <property type="match status" value="1"/>
</dbReference>
<comment type="cofactor">
    <cofactor evidence="1">
        <name>Zn(2+)</name>
        <dbReference type="ChEBI" id="CHEBI:29105"/>
    </cofactor>
    <text evidence="1">Binds 1 zinc ion per subunit.</text>
</comment>
<comment type="caution">
    <text evidence="4">The sequence shown here is derived from an EMBL/GenBank/DDBJ whole genome shotgun (WGS) entry which is preliminary data.</text>
</comment>
<keyword evidence="1" id="KW-0645">Protease</keyword>
<evidence type="ECO:0000259" key="2">
    <source>
        <dbReference type="Pfam" id="PF07171"/>
    </source>
</evidence>
<keyword evidence="1" id="KW-0479">Metal-binding</keyword>
<comment type="similarity">
    <text evidence="1">Belongs to the peptidase M81 family.</text>
</comment>
<organism evidence="4 5">
    <name type="scientific">Bosea psychrotolerans</name>
    <dbReference type="NCBI Taxonomy" id="1871628"/>
    <lineage>
        <taxon>Bacteria</taxon>
        <taxon>Pseudomonadati</taxon>
        <taxon>Pseudomonadota</taxon>
        <taxon>Alphaproteobacteria</taxon>
        <taxon>Hyphomicrobiales</taxon>
        <taxon>Boseaceae</taxon>
        <taxon>Bosea</taxon>
    </lineage>
</organism>
<reference evidence="4 5" key="1">
    <citation type="submission" date="2018-01" db="EMBL/GenBank/DDBJ databases">
        <title>Genomic Encyclopedia of Type Strains, Phase III (KMG-III): the genomes of soil and plant-associated and newly described type strains.</title>
        <authorList>
            <person name="Whitman W."/>
        </authorList>
    </citation>
    <scope>NUCLEOTIDE SEQUENCE [LARGE SCALE GENOMIC DNA]</scope>
    <source>
        <strain evidence="4 5">1131</strain>
    </source>
</reference>
<proteinExistence type="inferred from homology"/>
<protein>
    <recommendedName>
        <fullName evidence="1">Microcystinase C</fullName>
        <shortName evidence="1">MlrC</shortName>
    </recommendedName>
</protein>
<dbReference type="OrthoDB" id="9782658at2"/>
<dbReference type="EMBL" id="PQFZ01000006">
    <property type="protein sequence ID" value="POR51930.1"/>
    <property type="molecule type" value="Genomic_DNA"/>
</dbReference>